<dbReference type="Pfam" id="PF07859">
    <property type="entry name" value="Abhydrolase_3"/>
    <property type="match status" value="1"/>
</dbReference>
<protein>
    <recommendedName>
        <fullName evidence="4">Alpha/beta hydrolase fold-3 domain-containing protein</fullName>
    </recommendedName>
</protein>
<evidence type="ECO:0000256" key="3">
    <source>
        <dbReference type="PROSITE-ProRule" id="PRU10038"/>
    </source>
</evidence>
<comment type="caution">
    <text evidence="5">The sequence shown here is derived from an EMBL/GenBank/DDBJ whole genome shotgun (WGS) entry which is preliminary data.</text>
</comment>
<evidence type="ECO:0000256" key="1">
    <source>
        <dbReference type="ARBA" id="ARBA00010515"/>
    </source>
</evidence>
<dbReference type="GO" id="GO:0016787">
    <property type="term" value="F:hydrolase activity"/>
    <property type="evidence" value="ECO:0007669"/>
    <property type="project" value="UniProtKB-KW"/>
</dbReference>
<dbReference type="PANTHER" id="PTHR48081">
    <property type="entry name" value="AB HYDROLASE SUPERFAMILY PROTEIN C4A8.06C"/>
    <property type="match status" value="1"/>
</dbReference>
<dbReference type="OrthoDB" id="66881at2759"/>
<organism evidence="5 6">
    <name type="scientific">Xylaria multiplex</name>
    <dbReference type="NCBI Taxonomy" id="323545"/>
    <lineage>
        <taxon>Eukaryota</taxon>
        <taxon>Fungi</taxon>
        <taxon>Dikarya</taxon>
        <taxon>Ascomycota</taxon>
        <taxon>Pezizomycotina</taxon>
        <taxon>Sordariomycetes</taxon>
        <taxon>Xylariomycetidae</taxon>
        <taxon>Xylariales</taxon>
        <taxon>Xylariaceae</taxon>
        <taxon>Xylaria</taxon>
    </lineage>
</organism>
<dbReference type="InterPro" id="IPR050300">
    <property type="entry name" value="GDXG_lipolytic_enzyme"/>
</dbReference>
<keyword evidence="6" id="KW-1185">Reference proteome</keyword>
<dbReference type="Proteomes" id="UP000481858">
    <property type="component" value="Unassembled WGS sequence"/>
</dbReference>
<dbReference type="SUPFAM" id="SSF53474">
    <property type="entry name" value="alpha/beta-Hydrolases"/>
    <property type="match status" value="1"/>
</dbReference>
<dbReference type="EMBL" id="WUBL01000085">
    <property type="protein sequence ID" value="KAF2966598.1"/>
    <property type="molecule type" value="Genomic_DNA"/>
</dbReference>
<evidence type="ECO:0000259" key="4">
    <source>
        <dbReference type="Pfam" id="PF07859"/>
    </source>
</evidence>
<proteinExistence type="inferred from homology"/>
<dbReference type="PROSITE" id="PS01174">
    <property type="entry name" value="LIPASE_GDXG_SER"/>
    <property type="match status" value="1"/>
</dbReference>
<dbReference type="InterPro" id="IPR013094">
    <property type="entry name" value="AB_hydrolase_3"/>
</dbReference>
<feature type="active site" evidence="3">
    <location>
        <position position="201"/>
    </location>
</feature>
<evidence type="ECO:0000313" key="6">
    <source>
        <dbReference type="Proteomes" id="UP000481858"/>
    </source>
</evidence>
<dbReference type="InterPro" id="IPR033140">
    <property type="entry name" value="Lipase_GDXG_put_SER_AS"/>
</dbReference>
<gene>
    <name evidence="5" type="ORF">GQX73_g6977</name>
</gene>
<evidence type="ECO:0000313" key="5">
    <source>
        <dbReference type="EMBL" id="KAF2966598.1"/>
    </source>
</evidence>
<dbReference type="AlphaFoldDB" id="A0A7C8IP50"/>
<dbReference type="Gene3D" id="3.40.50.1820">
    <property type="entry name" value="alpha/beta hydrolase"/>
    <property type="match status" value="1"/>
</dbReference>
<name>A0A7C8IP50_9PEZI</name>
<dbReference type="InParanoid" id="A0A7C8IP50"/>
<comment type="similarity">
    <text evidence="1">Belongs to the 'GDXG' lipolytic enzyme family.</text>
</comment>
<evidence type="ECO:0000256" key="2">
    <source>
        <dbReference type="ARBA" id="ARBA00022801"/>
    </source>
</evidence>
<accession>A0A7C8IP50</accession>
<dbReference type="InterPro" id="IPR029058">
    <property type="entry name" value="AB_hydrolase_fold"/>
</dbReference>
<keyword evidence="2" id="KW-0378">Hydrolase</keyword>
<sequence>MTSKLSILASTPFILLKYLFDILCLLPPWGRPVKEWTVNQAVRVRTVRLFLLYWSLFRAGDRLKLKPGRERERFEVIHSKSPDLYKGPLSDVTIEPGMIGATWTPARPQPTRATSRKTTVALHFHGGGFVIGDGRDHDTGFLAQTLVRQMGCTYICTPQYRLSSHKGGQFPAALQDALTSYLHLVNELCIPASQIILSGDSAGGNIVLGLLRYISEYGGELGIPVPAAAALWSPWTDVGVALDPTSDIKSFSNYASDYLVKEFAHWGAYTVTAHGSIDGSGPYLSPLHHPFDMGGKIPLFVHGGEREVVRNDIEALSKAFESKDWPVRLVISKGCPHDVLLLGSRLGFHEEAEAVARDAKAFFSSTTALQLEGSD</sequence>
<dbReference type="PANTHER" id="PTHR48081:SF8">
    <property type="entry name" value="ALPHA_BETA HYDROLASE FOLD-3 DOMAIN-CONTAINING PROTEIN-RELATED"/>
    <property type="match status" value="1"/>
</dbReference>
<feature type="domain" description="Alpha/beta hydrolase fold-3" evidence="4">
    <location>
        <begin position="122"/>
        <end position="340"/>
    </location>
</feature>
<reference evidence="5 6" key="1">
    <citation type="submission" date="2019-12" db="EMBL/GenBank/DDBJ databases">
        <title>Draft genome sequence of the ascomycete Xylaria multiplex DSM 110363.</title>
        <authorList>
            <person name="Buettner E."/>
            <person name="Kellner H."/>
        </authorList>
    </citation>
    <scope>NUCLEOTIDE SEQUENCE [LARGE SCALE GENOMIC DNA]</scope>
    <source>
        <strain evidence="5 6">DSM 110363</strain>
    </source>
</reference>